<accession>A0A4S2L3H9</accession>
<evidence type="ECO:0000313" key="1">
    <source>
        <dbReference type="EMBL" id="TGZ55049.1"/>
    </source>
</evidence>
<gene>
    <name evidence="1" type="ORF">CRM22_010524</name>
</gene>
<proteinExistence type="predicted"/>
<sequence>MAPNFWSSNRFSQCVALVRQNGVQQFAIQLDLDKLPAEQKTYDAFVIEWLVSRMLNNYTGNCQTTVAKLVGMNYCYALTVLRLQDLLGANVGHGCLHTTCWTGEFVIFIETNYEVLQRNDFLTIQTMSSHIGIILVGPENDELCDSLIGTDVGMGEIIRCKPRDGTTPMQVQDVKLTSYLINVDVYVDKWIAFEFAEQMNLGLDHCRYNAYPLKPE</sequence>
<organism evidence="1 2">
    <name type="scientific">Opisthorchis felineus</name>
    <dbReference type="NCBI Taxonomy" id="147828"/>
    <lineage>
        <taxon>Eukaryota</taxon>
        <taxon>Metazoa</taxon>
        <taxon>Spiralia</taxon>
        <taxon>Lophotrochozoa</taxon>
        <taxon>Platyhelminthes</taxon>
        <taxon>Trematoda</taxon>
        <taxon>Digenea</taxon>
        <taxon>Opisthorchiida</taxon>
        <taxon>Opisthorchiata</taxon>
        <taxon>Opisthorchiidae</taxon>
        <taxon>Opisthorchis</taxon>
    </lineage>
</organism>
<keyword evidence="2" id="KW-1185">Reference proteome</keyword>
<dbReference type="EMBL" id="SJOL01009883">
    <property type="protein sequence ID" value="TGZ55049.1"/>
    <property type="molecule type" value="Genomic_DNA"/>
</dbReference>
<name>A0A4S2L3H9_OPIFE</name>
<evidence type="ECO:0000313" key="2">
    <source>
        <dbReference type="Proteomes" id="UP000308267"/>
    </source>
</evidence>
<dbReference type="Proteomes" id="UP000308267">
    <property type="component" value="Unassembled WGS sequence"/>
</dbReference>
<dbReference type="OrthoDB" id="6242747at2759"/>
<dbReference type="AlphaFoldDB" id="A0A4S2L3H9"/>
<reference evidence="1 2" key="1">
    <citation type="journal article" date="2019" name="BMC Genomics">
        <title>New insights from Opisthorchis felineus genome: update on genomics of the epidemiologically important liver flukes.</title>
        <authorList>
            <person name="Ershov N.I."/>
            <person name="Mordvinov V.A."/>
            <person name="Prokhortchouk E.B."/>
            <person name="Pakharukova M.Y."/>
            <person name="Gunbin K.V."/>
            <person name="Ustyantsev K."/>
            <person name="Genaev M.A."/>
            <person name="Blinov A.G."/>
            <person name="Mazur A."/>
            <person name="Boulygina E."/>
            <person name="Tsygankova S."/>
            <person name="Khrameeva E."/>
            <person name="Chekanov N."/>
            <person name="Fan G."/>
            <person name="Xiao A."/>
            <person name="Zhang H."/>
            <person name="Xu X."/>
            <person name="Yang H."/>
            <person name="Solovyev V."/>
            <person name="Lee S.M."/>
            <person name="Liu X."/>
            <person name="Afonnikov D.A."/>
            <person name="Skryabin K.G."/>
        </authorList>
    </citation>
    <scope>NUCLEOTIDE SEQUENCE [LARGE SCALE GENOMIC DNA]</scope>
    <source>
        <strain evidence="1">AK-0245</strain>
        <tissue evidence="1">Whole organism</tissue>
    </source>
</reference>
<comment type="caution">
    <text evidence="1">The sequence shown here is derived from an EMBL/GenBank/DDBJ whole genome shotgun (WGS) entry which is preliminary data.</text>
</comment>
<protein>
    <submittedName>
        <fullName evidence="1">Uncharacterized protein</fullName>
    </submittedName>
</protein>